<proteinExistence type="predicted"/>
<comment type="caution">
    <text evidence="1">The sequence shown here is derived from an EMBL/GenBank/DDBJ whole genome shotgun (WGS) entry which is preliminary data.</text>
</comment>
<evidence type="ECO:0000313" key="2">
    <source>
        <dbReference type="Proteomes" id="UP001549119"/>
    </source>
</evidence>
<organism evidence="1 2">
    <name type="scientific">Methylobacterium radiotolerans</name>
    <dbReference type="NCBI Taxonomy" id="31998"/>
    <lineage>
        <taxon>Bacteria</taxon>
        <taxon>Pseudomonadati</taxon>
        <taxon>Pseudomonadota</taxon>
        <taxon>Alphaproteobacteria</taxon>
        <taxon>Hyphomicrobiales</taxon>
        <taxon>Methylobacteriaceae</taxon>
        <taxon>Methylobacterium</taxon>
    </lineage>
</organism>
<dbReference type="EMBL" id="JBEPNW010000002">
    <property type="protein sequence ID" value="MET3868633.1"/>
    <property type="molecule type" value="Genomic_DNA"/>
</dbReference>
<sequence length="105" mass="11572">MSDALEQLRASRSLLADPAAWTRETYARDRYGDPVHSAFDEAACWCAYGALERQGASGSSEASEYLRSAALVLFDSWPACVNDDRGHEAVLHMFDRAIELAESQS</sequence>
<name>A0ABV2NQ63_9HYPH</name>
<reference evidence="1 2" key="1">
    <citation type="submission" date="2024-06" db="EMBL/GenBank/DDBJ databases">
        <title>Genomics of switchgrass bacterial isolates.</title>
        <authorList>
            <person name="Shade A."/>
        </authorList>
    </citation>
    <scope>NUCLEOTIDE SEQUENCE [LARGE SCALE GENOMIC DNA]</scope>
    <source>
        <strain evidence="1 2">PvP084</strain>
    </source>
</reference>
<dbReference type="InterPro" id="IPR045677">
    <property type="entry name" value="DUF6197"/>
</dbReference>
<protein>
    <submittedName>
        <fullName evidence="1">Uncharacterized protein</fullName>
    </submittedName>
</protein>
<keyword evidence="2" id="KW-1185">Reference proteome</keyword>
<accession>A0ABV2NQ63</accession>
<dbReference type="Proteomes" id="UP001549119">
    <property type="component" value="Unassembled WGS sequence"/>
</dbReference>
<evidence type="ECO:0000313" key="1">
    <source>
        <dbReference type="EMBL" id="MET3868633.1"/>
    </source>
</evidence>
<dbReference type="Pfam" id="PF19698">
    <property type="entry name" value="DUF6197"/>
    <property type="match status" value="1"/>
</dbReference>
<dbReference type="RefSeq" id="WP_209650330.1">
    <property type="nucleotide sequence ID" value="NZ_JBEPNV010000001.1"/>
</dbReference>
<gene>
    <name evidence="1" type="ORF">ABIC20_005942</name>
</gene>